<keyword evidence="3" id="KW-0653">Protein transport</keyword>
<dbReference type="PANTHER" id="PTHR30531:SF12">
    <property type="entry name" value="FLAGELLAR BIOSYNTHETIC PROTEIN FLHB"/>
    <property type="match status" value="1"/>
</dbReference>
<reference evidence="5 6" key="1">
    <citation type="submission" date="2016-10" db="EMBL/GenBank/DDBJ databases">
        <authorList>
            <person name="de Groot N.N."/>
        </authorList>
    </citation>
    <scope>NUCLEOTIDE SEQUENCE [LARGE SCALE GENOMIC DNA]</scope>
    <source>
        <strain evidence="5 6">HL3</strain>
    </source>
</reference>
<evidence type="ECO:0000256" key="4">
    <source>
        <dbReference type="ARBA" id="ARBA00025078"/>
    </source>
</evidence>
<dbReference type="AlphaFoldDB" id="A0A1I1PED3"/>
<dbReference type="STRING" id="1123397.SAMN05660831_00753"/>
<organism evidence="5 6">
    <name type="scientific">Thiohalospira halophila DSM 15071</name>
    <dbReference type="NCBI Taxonomy" id="1123397"/>
    <lineage>
        <taxon>Bacteria</taxon>
        <taxon>Pseudomonadati</taxon>
        <taxon>Pseudomonadota</taxon>
        <taxon>Gammaproteobacteria</taxon>
        <taxon>Thiohalospirales</taxon>
        <taxon>Thiohalospiraceae</taxon>
        <taxon>Thiohalospira</taxon>
    </lineage>
</organism>
<keyword evidence="3" id="KW-0813">Transport</keyword>
<evidence type="ECO:0000256" key="1">
    <source>
        <dbReference type="ARBA" id="ARBA00010690"/>
    </source>
</evidence>
<comment type="similarity">
    <text evidence="1">Belongs to the type III secretion exporter family.</text>
</comment>
<name>A0A1I1PED3_9GAMM</name>
<dbReference type="GO" id="GO:0009306">
    <property type="term" value="P:protein secretion"/>
    <property type="evidence" value="ECO:0007669"/>
    <property type="project" value="InterPro"/>
</dbReference>
<dbReference type="EMBL" id="FOMJ01000001">
    <property type="protein sequence ID" value="SFD08301.1"/>
    <property type="molecule type" value="Genomic_DNA"/>
</dbReference>
<dbReference type="RefSeq" id="WP_093427378.1">
    <property type="nucleotide sequence ID" value="NZ_FOMJ01000001.1"/>
</dbReference>
<dbReference type="GO" id="GO:0005886">
    <property type="term" value="C:plasma membrane"/>
    <property type="evidence" value="ECO:0007669"/>
    <property type="project" value="TreeGrafter"/>
</dbReference>
<proteinExistence type="inferred from homology"/>
<dbReference type="Pfam" id="PF01312">
    <property type="entry name" value="Bac_export_2"/>
    <property type="match status" value="1"/>
</dbReference>
<protein>
    <recommendedName>
        <fullName evidence="2">Flagellar biosynthetic protein FlhB</fullName>
    </recommendedName>
</protein>
<dbReference type="SUPFAM" id="SSF160544">
    <property type="entry name" value="EscU C-terminal domain-like"/>
    <property type="match status" value="1"/>
</dbReference>
<evidence type="ECO:0000313" key="5">
    <source>
        <dbReference type="EMBL" id="SFD08301.1"/>
    </source>
</evidence>
<keyword evidence="3" id="KW-1006">Bacterial flagellum protein export</keyword>
<comment type="function">
    <text evidence="4">Required for formation of the rod structure in the basal body of the flagellar apparatus. Together with FliI and FliH, may constitute the export apparatus of flagellin.</text>
</comment>
<dbReference type="PANTHER" id="PTHR30531">
    <property type="entry name" value="FLAGELLAR BIOSYNTHETIC PROTEIN FLHB"/>
    <property type="match status" value="1"/>
</dbReference>
<evidence type="ECO:0000256" key="2">
    <source>
        <dbReference type="ARBA" id="ARBA00021622"/>
    </source>
</evidence>
<keyword evidence="5" id="KW-0282">Flagellum</keyword>
<dbReference type="InterPro" id="IPR029025">
    <property type="entry name" value="T3SS_substrate_exporter_C"/>
</dbReference>
<keyword evidence="5" id="KW-0966">Cell projection</keyword>
<dbReference type="OrthoDB" id="5244399at2"/>
<keyword evidence="6" id="KW-1185">Reference proteome</keyword>
<evidence type="ECO:0000313" key="6">
    <source>
        <dbReference type="Proteomes" id="UP000198611"/>
    </source>
</evidence>
<dbReference type="InterPro" id="IPR006135">
    <property type="entry name" value="T3SS_substrate_exporter"/>
</dbReference>
<dbReference type="Proteomes" id="UP000198611">
    <property type="component" value="Unassembled WGS sequence"/>
</dbReference>
<accession>A0A1I1PED3</accession>
<dbReference type="Gene3D" id="3.40.1690.10">
    <property type="entry name" value="secretion proteins EscU"/>
    <property type="match status" value="1"/>
</dbReference>
<evidence type="ECO:0000256" key="3">
    <source>
        <dbReference type="ARBA" id="ARBA00023225"/>
    </source>
</evidence>
<sequence length="105" mass="11269">MAEDGEEQRPPRAVALRYDGQSAPRITAKGAGETAEAILRLAEENGIPLHEDPDLVTLLAQLELGQEIPTNLYQAVAEVIAFAYLMSGKEPPLPGAGRDEEETGE</sequence>
<gene>
    <name evidence="5" type="ORF">SAMN05660831_00753</name>
</gene>
<keyword evidence="5" id="KW-0969">Cilium</keyword>